<reference evidence="4" key="1">
    <citation type="submission" date="2016-04" db="EMBL/GenBank/DDBJ databases">
        <authorList>
            <person name="Tagini F."/>
        </authorList>
    </citation>
    <scope>NUCLEOTIDE SEQUENCE [LARGE SCALE GENOMIC DNA]</scope>
    <source>
        <strain evidence="4">CHUV0807</strain>
    </source>
</reference>
<dbReference type="AlphaFoldDB" id="A0A1C3H6A8"/>
<dbReference type="Gene3D" id="3.30.70.1070">
    <property type="entry name" value="Sporulation related repeat"/>
    <property type="match status" value="1"/>
</dbReference>
<feature type="compositionally biased region" description="Polar residues" evidence="1">
    <location>
        <begin position="82"/>
        <end position="95"/>
    </location>
</feature>
<dbReference type="PROSITE" id="PS51724">
    <property type="entry name" value="SPOR"/>
    <property type="match status" value="1"/>
</dbReference>
<dbReference type="Pfam" id="PF05036">
    <property type="entry name" value="SPOR"/>
    <property type="match status" value="1"/>
</dbReference>
<proteinExistence type="predicted"/>
<dbReference type="EMBL" id="FKLO01000072">
    <property type="protein sequence ID" value="SAM69883.1"/>
    <property type="molecule type" value="Genomic_DNA"/>
</dbReference>
<organism evidence="3 4">
    <name type="scientific">Cardiobacterium hominis</name>
    <dbReference type="NCBI Taxonomy" id="2718"/>
    <lineage>
        <taxon>Bacteria</taxon>
        <taxon>Pseudomonadati</taxon>
        <taxon>Pseudomonadota</taxon>
        <taxon>Gammaproteobacteria</taxon>
        <taxon>Cardiobacteriales</taxon>
        <taxon>Cardiobacteriaceae</taxon>
        <taxon>Cardiobacterium</taxon>
    </lineage>
</organism>
<feature type="domain" description="SPOR" evidence="2">
    <location>
        <begin position="123"/>
        <end position="200"/>
    </location>
</feature>
<evidence type="ECO:0000256" key="1">
    <source>
        <dbReference type="SAM" id="MobiDB-lite"/>
    </source>
</evidence>
<feature type="compositionally biased region" description="Pro residues" evidence="1">
    <location>
        <begin position="49"/>
        <end position="69"/>
    </location>
</feature>
<gene>
    <name evidence="3" type="ORF">CHUV0807_2119</name>
</gene>
<evidence type="ECO:0000313" key="4">
    <source>
        <dbReference type="Proteomes" id="UP000190837"/>
    </source>
</evidence>
<name>A0A1C3H6A8_9GAMM</name>
<feature type="region of interest" description="Disordered" evidence="1">
    <location>
        <begin position="43"/>
        <end position="131"/>
    </location>
</feature>
<evidence type="ECO:0000259" key="2">
    <source>
        <dbReference type="PROSITE" id="PS51724"/>
    </source>
</evidence>
<dbReference type="RefSeq" id="WP_079541760.1">
    <property type="nucleotide sequence ID" value="NZ_CP171111.1"/>
</dbReference>
<dbReference type="InterPro" id="IPR036680">
    <property type="entry name" value="SPOR-like_sf"/>
</dbReference>
<protein>
    <recommendedName>
        <fullName evidence="2">SPOR domain-containing protein</fullName>
    </recommendedName>
</protein>
<dbReference type="InterPro" id="IPR007730">
    <property type="entry name" value="SPOR-like_dom"/>
</dbReference>
<accession>A0A1C3H6A8</accession>
<evidence type="ECO:0000313" key="3">
    <source>
        <dbReference type="EMBL" id="SAM69883.1"/>
    </source>
</evidence>
<dbReference type="GO" id="GO:0042834">
    <property type="term" value="F:peptidoglycan binding"/>
    <property type="evidence" value="ECO:0007669"/>
    <property type="project" value="InterPro"/>
</dbReference>
<dbReference type="Proteomes" id="UP000190837">
    <property type="component" value="Unassembled WGS sequence"/>
</dbReference>
<sequence>MNVWTKRLIGLLILLVIGLVIFDNWFTPDVPPALQQDISLEVDGESQTIPPPPTPPTATPPRETAPPSQPAFSLESLDEDNSGPQPVLSNPGANKNKTRDTAPSAGKTAANDSAPPAPAEKPKPRKGGSWVQAGAFNSKENADNLMAQLQKRGWPVDTELAQVNGKSVHRVFVGPLSAADVPTYIDILGKMGVNARQVTR</sequence>
<dbReference type="SUPFAM" id="SSF110997">
    <property type="entry name" value="Sporulation related repeat"/>
    <property type="match status" value="1"/>
</dbReference>